<dbReference type="PANTHER" id="PTHR36617">
    <property type="entry name" value="PROTEIN, PUTATIVE-RELATED"/>
    <property type="match status" value="1"/>
</dbReference>
<dbReference type="PANTHER" id="PTHR36617:SF15">
    <property type="entry name" value="REVERSE TRANSCRIPTASE ZINC-BINDING DOMAIN-CONTAINING PROTEIN"/>
    <property type="match status" value="1"/>
</dbReference>
<proteinExistence type="predicted"/>
<accession>A0AAD8W8B0</accession>
<dbReference type="AlphaFoldDB" id="A0AAD8W8B0"/>
<keyword evidence="4" id="KW-1185">Reference proteome</keyword>
<dbReference type="InterPro" id="IPR026960">
    <property type="entry name" value="RVT-Znf"/>
</dbReference>
<gene>
    <name evidence="3" type="ORF">QYE76_062614</name>
</gene>
<feature type="region of interest" description="Disordered" evidence="1">
    <location>
        <begin position="1"/>
        <end position="47"/>
    </location>
</feature>
<protein>
    <recommendedName>
        <fullName evidence="2">Reverse transcriptase zinc-binding domain-containing protein</fullName>
    </recommendedName>
</protein>
<sequence length="239" mass="27034">MERAATASFLRDGRMPPRSTHPRHHQQNPLRRGRGGHTPGVSLLHHGVCGRTSSTTASVSSTTASAPAALLHHHVHRLAWGLGAGRPRRIGTAKHQVRSGRRTYFWLDWWSGRSPLRERYPNMFGCCALPFLTVHSARDGEGWRIRFRRQFGMAEMVEWDNLTREIEGYAPSEEVDGVSWSLEASGAYSARSLYVHLSHGAAVTHFKEVWSLHVPPRIKIFLWQLIRGRLPSAEKIAKR</sequence>
<feature type="compositionally biased region" description="Basic residues" evidence="1">
    <location>
        <begin position="20"/>
        <end position="35"/>
    </location>
</feature>
<evidence type="ECO:0000259" key="2">
    <source>
        <dbReference type="Pfam" id="PF13966"/>
    </source>
</evidence>
<evidence type="ECO:0000313" key="3">
    <source>
        <dbReference type="EMBL" id="KAK1644809.1"/>
    </source>
</evidence>
<name>A0AAD8W8B0_LOLMU</name>
<reference evidence="3" key="1">
    <citation type="submission" date="2023-07" db="EMBL/GenBank/DDBJ databases">
        <title>A chromosome-level genome assembly of Lolium multiflorum.</title>
        <authorList>
            <person name="Chen Y."/>
            <person name="Copetti D."/>
            <person name="Kolliker R."/>
            <person name="Studer B."/>
        </authorList>
    </citation>
    <scope>NUCLEOTIDE SEQUENCE</scope>
    <source>
        <strain evidence="3">02402/16</strain>
        <tissue evidence="3">Leaf</tissue>
    </source>
</reference>
<dbReference type="EMBL" id="JAUUTY010000004">
    <property type="protein sequence ID" value="KAK1644809.1"/>
    <property type="molecule type" value="Genomic_DNA"/>
</dbReference>
<feature type="domain" description="Reverse transcriptase zinc-binding" evidence="2">
    <location>
        <begin position="188"/>
        <end position="239"/>
    </location>
</feature>
<dbReference type="Pfam" id="PF13966">
    <property type="entry name" value="zf-RVT"/>
    <property type="match status" value="1"/>
</dbReference>
<evidence type="ECO:0000256" key="1">
    <source>
        <dbReference type="SAM" id="MobiDB-lite"/>
    </source>
</evidence>
<evidence type="ECO:0000313" key="4">
    <source>
        <dbReference type="Proteomes" id="UP001231189"/>
    </source>
</evidence>
<organism evidence="3 4">
    <name type="scientific">Lolium multiflorum</name>
    <name type="common">Italian ryegrass</name>
    <name type="synonym">Lolium perenne subsp. multiflorum</name>
    <dbReference type="NCBI Taxonomy" id="4521"/>
    <lineage>
        <taxon>Eukaryota</taxon>
        <taxon>Viridiplantae</taxon>
        <taxon>Streptophyta</taxon>
        <taxon>Embryophyta</taxon>
        <taxon>Tracheophyta</taxon>
        <taxon>Spermatophyta</taxon>
        <taxon>Magnoliopsida</taxon>
        <taxon>Liliopsida</taxon>
        <taxon>Poales</taxon>
        <taxon>Poaceae</taxon>
        <taxon>BOP clade</taxon>
        <taxon>Pooideae</taxon>
        <taxon>Poodae</taxon>
        <taxon>Poeae</taxon>
        <taxon>Poeae Chloroplast Group 2 (Poeae type)</taxon>
        <taxon>Loliodinae</taxon>
        <taxon>Loliinae</taxon>
        <taxon>Lolium</taxon>
    </lineage>
</organism>
<dbReference type="Proteomes" id="UP001231189">
    <property type="component" value="Unassembled WGS sequence"/>
</dbReference>
<comment type="caution">
    <text evidence="3">The sequence shown here is derived from an EMBL/GenBank/DDBJ whole genome shotgun (WGS) entry which is preliminary data.</text>
</comment>